<dbReference type="PANTHER" id="PTHR13102:SF0">
    <property type="entry name" value="NUCLEOLAR PROTEIN 9"/>
    <property type="match status" value="1"/>
</dbReference>
<evidence type="ECO:0000256" key="3">
    <source>
        <dbReference type="ARBA" id="ARBA00023242"/>
    </source>
</evidence>
<dbReference type="OrthoDB" id="392571at2759"/>
<dbReference type="EMBL" id="JAGYWB010000010">
    <property type="protein sequence ID" value="KAI0507358.1"/>
    <property type="molecule type" value="Genomic_DNA"/>
</dbReference>
<dbReference type="InterPro" id="IPR033133">
    <property type="entry name" value="PUM-HD"/>
</dbReference>
<keyword evidence="2" id="KW-0810">Translation regulation</keyword>
<protein>
    <recommendedName>
        <fullName evidence="6">PUM-HD domain-containing protein</fullName>
    </recommendedName>
</protein>
<feature type="domain" description="PUM-HD" evidence="6">
    <location>
        <begin position="54"/>
        <end position="451"/>
    </location>
</feature>
<feature type="compositionally biased region" description="Basic residues" evidence="5">
    <location>
        <begin position="15"/>
        <end position="26"/>
    </location>
</feature>
<evidence type="ECO:0000256" key="2">
    <source>
        <dbReference type="ARBA" id="ARBA00022845"/>
    </source>
</evidence>
<dbReference type="InterPro" id="IPR040000">
    <property type="entry name" value="NOP9"/>
</dbReference>
<feature type="compositionally biased region" description="Polar residues" evidence="5">
    <location>
        <begin position="677"/>
        <end position="693"/>
    </location>
</feature>
<dbReference type="GO" id="GO:0000056">
    <property type="term" value="P:ribosomal small subunit export from nucleus"/>
    <property type="evidence" value="ECO:0007669"/>
    <property type="project" value="TreeGrafter"/>
</dbReference>
<dbReference type="SUPFAM" id="SSF48371">
    <property type="entry name" value="ARM repeat"/>
    <property type="match status" value="2"/>
</dbReference>
<dbReference type="SMR" id="A0A8T3B969"/>
<feature type="repeat" description="Pumilio" evidence="4">
    <location>
        <begin position="384"/>
        <end position="422"/>
    </location>
</feature>
<evidence type="ECO:0000256" key="5">
    <source>
        <dbReference type="SAM" id="MobiDB-lite"/>
    </source>
</evidence>
<dbReference type="GO" id="GO:0030688">
    <property type="term" value="C:preribosome, small subunit precursor"/>
    <property type="evidence" value="ECO:0007669"/>
    <property type="project" value="TreeGrafter"/>
</dbReference>
<evidence type="ECO:0000313" key="8">
    <source>
        <dbReference type="Proteomes" id="UP000829196"/>
    </source>
</evidence>
<dbReference type="GO" id="GO:0006417">
    <property type="term" value="P:regulation of translation"/>
    <property type="evidence" value="ECO:0007669"/>
    <property type="project" value="UniProtKB-KW"/>
</dbReference>
<dbReference type="SMART" id="SM00025">
    <property type="entry name" value="Pumilio"/>
    <property type="match status" value="5"/>
</dbReference>
<dbReference type="InterPro" id="IPR016024">
    <property type="entry name" value="ARM-type_fold"/>
</dbReference>
<evidence type="ECO:0000259" key="6">
    <source>
        <dbReference type="PROSITE" id="PS50303"/>
    </source>
</evidence>
<keyword evidence="1" id="KW-0677">Repeat</keyword>
<dbReference type="GO" id="GO:0030686">
    <property type="term" value="C:90S preribosome"/>
    <property type="evidence" value="ECO:0007669"/>
    <property type="project" value="TreeGrafter"/>
</dbReference>
<keyword evidence="8" id="KW-1185">Reference proteome</keyword>
<reference evidence="7" key="1">
    <citation type="journal article" date="2022" name="Front. Genet.">
        <title>Chromosome-Scale Assembly of the Dendrobium nobile Genome Provides Insights Into the Molecular Mechanism of the Biosynthesis of the Medicinal Active Ingredient of Dendrobium.</title>
        <authorList>
            <person name="Xu Q."/>
            <person name="Niu S.-C."/>
            <person name="Li K.-L."/>
            <person name="Zheng P.-J."/>
            <person name="Zhang X.-J."/>
            <person name="Jia Y."/>
            <person name="Liu Y."/>
            <person name="Niu Y.-X."/>
            <person name="Yu L.-H."/>
            <person name="Chen D.-F."/>
            <person name="Zhang G.-Q."/>
        </authorList>
    </citation>
    <scope>NUCLEOTIDE SEQUENCE</scope>
    <source>
        <tissue evidence="7">Leaf</tissue>
    </source>
</reference>
<comment type="caution">
    <text evidence="7">The sequence shown here is derived from an EMBL/GenBank/DDBJ whole genome shotgun (WGS) entry which is preliminary data.</text>
</comment>
<feature type="compositionally biased region" description="Polar residues" evidence="5">
    <location>
        <begin position="69"/>
        <end position="78"/>
    </location>
</feature>
<feature type="region of interest" description="Disordered" evidence="5">
    <location>
        <begin position="732"/>
        <end position="751"/>
    </location>
</feature>
<evidence type="ECO:0000256" key="1">
    <source>
        <dbReference type="ARBA" id="ARBA00022737"/>
    </source>
</evidence>
<dbReference type="InterPro" id="IPR011989">
    <property type="entry name" value="ARM-like"/>
</dbReference>
<feature type="compositionally biased region" description="Basic and acidic residues" evidence="5">
    <location>
        <begin position="1"/>
        <end position="14"/>
    </location>
</feature>
<evidence type="ECO:0000256" key="4">
    <source>
        <dbReference type="PROSITE-ProRule" id="PRU00317"/>
    </source>
</evidence>
<gene>
    <name evidence="7" type="ORF">KFK09_013481</name>
</gene>
<accession>A0A8T3B969</accession>
<name>A0A8T3B969_DENNO</name>
<sequence>MSKEENSSKKSENKKNKKRNHGKAHCNHFENGTSEQLSSRKFKHKKPGKHLKVASDDFPIKLHERTRSQKPSAFNSPSKGHATPLRKRVDPETAKYFLEISNLFESNGVDLDVRPTVCGNALEETRGKEVELATDMIISRTLQCLLEGCDLEQLCSFLRSSAEDFPTMAVDKFGSHVAETALKSLATHLQEDQSYSMVEETLHKICQVVGADAVNIICNIYGSHVLRSLLCLCMGVPLGALEEFHVTKRSSVLAERFNSKPGQPGGSIVRNPQNSFPDTFKFLVQEILNNAKDEISTLRAEKYSSLVLQSLLKLLVEDDQVLLHTIMILLGCQEENFVENKFTDATKQKLKGEVLGMLEDTASSHLMEVIVEVAPEALYNELFDVIFKGSLLEISSHQFGNFVAQAVISSARTKEQANLIWEELGPYLCQLLEAGKPGVVASILATSQRLQTHVNEFCQELSVAVCPESPTCIVPHLLHLDSYFRYKSHWKWPLGDKMHVLGCLMLQSLFKISNSAVRLYIESLSCMEADHVLETAKDVRGGRVLEAFLCSEAPVKQKLKVIAKLQGFFGEVSLHPSGSFTVEKCFTASNISMREAIAAELLNVQPELSMTKHGPYLLRKLDIEGFGRNPEQWKSSQESKETTYRDFLAAFGDKDHATIAPEFFPKDSQKKRRRQENITGHNNSSIENHSSPITLRFGKEGLSYGGKHGNNRKSSSGSQAVKFLSGRSFARNSMKAKPAMQSNKTKSSTSELADLALKSKLSQSDVQKLFDPKTLGDKKQHAIPFLRKPNKR</sequence>
<feature type="compositionally biased region" description="Basic and acidic residues" evidence="5">
    <location>
        <begin position="53"/>
        <end position="67"/>
    </location>
</feature>
<feature type="compositionally biased region" description="Basic residues" evidence="5">
    <location>
        <begin position="40"/>
        <end position="52"/>
    </location>
</feature>
<organism evidence="7 8">
    <name type="scientific">Dendrobium nobile</name>
    <name type="common">Orchid</name>
    <dbReference type="NCBI Taxonomy" id="94219"/>
    <lineage>
        <taxon>Eukaryota</taxon>
        <taxon>Viridiplantae</taxon>
        <taxon>Streptophyta</taxon>
        <taxon>Embryophyta</taxon>
        <taxon>Tracheophyta</taxon>
        <taxon>Spermatophyta</taxon>
        <taxon>Magnoliopsida</taxon>
        <taxon>Liliopsida</taxon>
        <taxon>Asparagales</taxon>
        <taxon>Orchidaceae</taxon>
        <taxon>Epidendroideae</taxon>
        <taxon>Malaxideae</taxon>
        <taxon>Dendrobiinae</taxon>
        <taxon>Dendrobium</taxon>
    </lineage>
</organism>
<feature type="region of interest" description="Disordered" evidence="5">
    <location>
        <begin position="771"/>
        <end position="792"/>
    </location>
</feature>
<dbReference type="AlphaFoldDB" id="A0A8T3B969"/>
<evidence type="ECO:0000313" key="7">
    <source>
        <dbReference type="EMBL" id="KAI0507358.1"/>
    </source>
</evidence>
<dbReference type="Gene3D" id="1.25.10.10">
    <property type="entry name" value="Leucine-rich Repeat Variant"/>
    <property type="match status" value="2"/>
</dbReference>
<dbReference type="PROSITE" id="PS50303">
    <property type="entry name" value="PUM_HD"/>
    <property type="match status" value="1"/>
</dbReference>
<feature type="compositionally biased region" description="Basic and acidic residues" evidence="5">
    <location>
        <begin position="771"/>
        <end position="780"/>
    </location>
</feature>
<dbReference type="GO" id="GO:0000480">
    <property type="term" value="P:endonucleolytic cleavage in 5'-ETS of tricistronic rRNA transcript (SSU-rRNA, 5.8S rRNA, LSU-rRNA)"/>
    <property type="evidence" value="ECO:0007669"/>
    <property type="project" value="TreeGrafter"/>
</dbReference>
<feature type="compositionally biased region" description="Polar residues" evidence="5">
    <location>
        <begin position="740"/>
        <end position="751"/>
    </location>
</feature>
<feature type="compositionally biased region" description="Polar residues" evidence="5">
    <location>
        <begin position="30"/>
        <end position="39"/>
    </location>
</feature>
<feature type="region of interest" description="Disordered" evidence="5">
    <location>
        <begin position="1"/>
        <end position="87"/>
    </location>
</feature>
<dbReference type="GO" id="GO:0003723">
    <property type="term" value="F:RNA binding"/>
    <property type="evidence" value="ECO:0007669"/>
    <property type="project" value="InterPro"/>
</dbReference>
<dbReference type="InterPro" id="IPR001313">
    <property type="entry name" value="Pumilio_RNA-bd_rpt"/>
</dbReference>
<dbReference type="Pfam" id="PF22493">
    <property type="entry name" value="PUF_NOP9"/>
    <property type="match status" value="1"/>
</dbReference>
<dbReference type="PROSITE" id="PS50302">
    <property type="entry name" value="PUM"/>
    <property type="match status" value="1"/>
</dbReference>
<keyword evidence="3" id="KW-0539">Nucleus</keyword>
<proteinExistence type="predicted"/>
<feature type="region of interest" description="Disordered" evidence="5">
    <location>
        <begin position="660"/>
        <end position="720"/>
    </location>
</feature>
<dbReference type="PANTHER" id="PTHR13102">
    <property type="entry name" value="NUCLEOLAR PROTEIN 9"/>
    <property type="match status" value="1"/>
</dbReference>
<dbReference type="GO" id="GO:0005730">
    <property type="term" value="C:nucleolus"/>
    <property type="evidence" value="ECO:0007669"/>
    <property type="project" value="TreeGrafter"/>
</dbReference>
<dbReference type="GO" id="GO:0000447">
    <property type="term" value="P:endonucleolytic cleavage in ITS1 to separate SSU-rRNA from 5.8S rRNA and LSU-rRNA from tricistronic rRNA transcript (SSU-rRNA, 5.8S rRNA, LSU-rRNA)"/>
    <property type="evidence" value="ECO:0007669"/>
    <property type="project" value="TreeGrafter"/>
</dbReference>
<dbReference type="Proteomes" id="UP000829196">
    <property type="component" value="Unassembled WGS sequence"/>
</dbReference>
<dbReference type="GO" id="GO:0000472">
    <property type="term" value="P:endonucleolytic cleavage to generate mature 5'-end of SSU-rRNA from (SSU-rRNA, 5.8S rRNA, LSU-rRNA)"/>
    <property type="evidence" value="ECO:0007669"/>
    <property type="project" value="TreeGrafter"/>
</dbReference>